<dbReference type="AlphaFoldDB" id="A0A392R6B7"/>
<protein>
    <submittedName>
        <fullName evidence="2">Retrovirus-related Pol polyprotein from transposon TNT 1-94</fullName>
    </submittedName>
</protein>
<feature type="non-terminal residue" evidence="2">
    <location>
        <position position="107"/>
    </location>
</feature>
<feature type="non-terminal residue" evidence="2">
    <location>
        <position position="1"/>
    </location>
</feature>
<evidence type="ECO:0000259" key="1">
    <source>
        <dbReference type="Pfam" id="PF07727"/>
    </source>
</evidence>
<proteinExistence type="predicted"/>
<dbReference type="Proteomes" id="UP000265520">
    <property type="component" value="Unassembled WGS sequence"/>
</dbReference>
<sequence>ALQQNKTWIIVDAPPNVKPIGSRWVYKVKHKADGSIERYKARLVAKGYTQVEGIDFFETFSPVAKITTVRTLLALAAIHSWHLHQLDVNNVFLHGDLQEEVYMSIPQ</sequence>
<dbReference type="SUPFAM" id="SSF56672">
    <property type="entry name" value="DNA/RNA polymerases"/>
    <property type="match status" value="1"/>
</dbReference>
<keyword evidence="3" id="KW-1185">Reference proteome</keyword>
<evidence type="ECO:0000313" key="2">
    <source>
        <dbReference type="EMBL" id="MCI31632.1"/>
    </source>
</evidence>
<dbReference type="InterPro" id="IPR043502">
    <property type="entry name" value="DNA/RNA_pol_sf"/>
</dbReference>
<feature type="domain" description="Reverse transcriptase Ty1/copia-type" evidence="1">
    <location>
        <begin position="5"/>
        <end position="106"/>
    </location>
</feature>
<comment type="caution">
    <text evidence="2">The sequence shown here is derived from an EMBL/GenBank/DDBJ whole genome shotgun (WGS) entry which is preliminary data.</text>
</comment>
<dbReference type="EMBL" id="LXQA010188636">
    <property type="protein sequence ID" value="MCI31632.1"/>
    <property type="molecule type" value="Genomic_DNA"/>
</dbReference>
<dbReference type="Pfam" id="PF07727">
    <property type="entry name" value="RVT_2"/>
    <property type="match status" value="1"/>
</dbReference>
<evidence type="ECO:0000313" key="3">
    <source>
        <dbReference type="Proteomes" id="UP000265520"/>
    </source>
</evidence>
<reference evidence="2 3" key="1">
    <citation type="journal article" date="2018" name="Front. Plant Sci.">
        <title>Red Clover (Trifolium pratense) and Zigzag Clover (T. medium) - A Picture of Genomic Similarities and Differences.</title>
        <authorList>
            <person name="Dluhosova J."/>
            <person name="Istvanek J."/>
            <person name="Nedelnik J."/>
            <person name="Repkova J."/>
        </authorList>
    </citation>
    <scope>NUCLEOTIDE SEQUENCE [LARGE SCALE GENOMIC DNA]</scope>
    <source>
        <strain evidence="3">cv. 10/8</strain>
        <tissue evidence="2">Leaf</tissue>
    </source>
</reference>
<organism evidence="2 3">
    <name type="scientific">Trifolium medium</name>
    <dbReference type="NCBI Taxonomy" id="97028"/>
    <lineage>
        <taxon>Eukaryota</taxon>
        <taxon>Viridiplantae</taxon>
        <taxon>Streptophyta</taxon>
        <taxon>Embryophyta</taxon>
        <taxon>Tracheophyta</taxon>
        <taxon>Spermatophyta</taxon>
        <taxon>Magnoliopsida</taxon>
        <taxon>eudicotyledons</taxon>
        <taxon>Gunneridae</taxon>
        <taxon>Pentapetalae</taxon>
        <taxon>rosids</taxon>
        <taxon>fabids</taxon>
        <taxon>Fabales</taxon>
        <taxon>Fabaceae</taxon>
        <taxon>Papilionoideae</taxon>
        <taxon>50 kb inversion clade</taxon>
        <taxon>NPAAA clade</taxon>
        <taxon>Hologalegina</taxon>
        <taxon>IRL clade</taxon>
        <taxon>Trifolieae</taxon>
        <taxon>Trifolium</taxon>
    </lineage>
</organism>
<accession>A0A392R6B7</accession>
<dbReference type="InterPro" id="IPR013103">
    <property type="entry name" value="RVT_2"/>
</dbReference>
<name>A0A392R6B7_9FABA</name>